<evidence type="ECO:0000256" key="3">
    <source>
        <dbReference type="ARBA" id="ARBA00022692"/>
    </source>
</evidence>
<evidence type="ECO:0000256" key="6">
    <source>
        <dbReference type="SAM" id="MobiDB-lite"/>
    </source>
</evidence>
<accession>F4S8H0</accession>
<evidence type="ECO:0008006" key="10">
    <source>
        <dbReference type="Google" id="ProtNLM"/>
    </source>
</evidence>
<dbReference type="Pfam" id="PF13520">
    <property type="entry name" value="AA_permease_2"/>
    <property type="match status" value="1"/>
</dbReference>
<evidence type="ECO:0000313" key="8">
    <source>
        <dbReference type="EMBL" id="EGF99020.1"/>
    </source>
</evidence>
<dbReference type="InParanoid" id="F4S8H0"/>
<feature type="transmembrane region" description="Helical" evidence="7">
    <location>
        <begin position="193"/>
        <end position="222"/>
    </location>
</feature>
<dbReference type="eggNOG" id="KOG1289">
    <property type="taxonomic scope" value="Eukaryota"/>
</dbReference>
<gene>
    <name evidence="8" type="ORF">MELLADRAFT_113062</name>
</gene>
<dbReference type="GO" id="GO:0022857">
    <property type="term" value="F:transmembrane transporter activity"/>
    <property type="evidence" value="ECO:0007669"/>
    <property type="project" value="InterPro"/>
</dbReference>
<feature type="transmembrane region" description="Helical" evidence="7">
    <location>
        <begin position="435"/>
        <end position="458"/>
    </location>
</feature>
<dbReference type="HOGENOM" id="CLU_019144_0_0_1"/>
<dbReference type="VEuPathDB" id="FungiDB:MELLADRAFT_113062"/>
<feature type="transmembrane region" description="Helical" evidence="7">
    <location>
        <begin position="396"/>
        <end position="415"/>
    </location>
</feature>
<evidence type="ECO:0000256" key="1">
    <source>
        <dbReference type="ARBA" id="ARBA00004141"/>
    </source>
</evidence>
<dbReference type="PANTHER" id="PTHR45649:SF26">
    <property type="entry name" value="OS04G0435100 PROTEIN"/>
    <property type="match status" value="1"/>
</dbReference>
<keyword evidence="2" id="KW-0813">Transport</keyword>
<feature type="transmembrane region" description="Helical" evidence="7">
    <location>
        <begin position="528"/>
        <end position="547"/>
    </location>
</feature>
<keyword evidence="4 7" id="KW-1133">Transmembrane helix</keyword>
<dbReference type="GO" id="GO:0016020">
    <property type="term" value="C:membrane"/>
    <property type="evidence" value="ECO:0007669"/>
    <property type="project" value="UniProtKB-SubCell"/>
</dbReference>
<keyword evidence="5 7" id="KW-0472">Membrane</keyword>
<feature type="transmembrane region" description="Helical" evidence="7">
    <location>
        <begin position="568"/>
        <end position="590"/>
    </location>
</feature>
<feature type="transmembrane region" description="Helical" evidence="7">
    <location>
        <begin position="290"/>
        <end position="307"/>
    </location>
</feature>
<feature type="compositionally biased region" description="Pro residues" evidence="6">
    <location>
        <begin position="39"/>
        <end position="48"/>
    </location>
</feature>
<evidence type="ECO:0000256" key="7">
    <source>
        <dbReference type="SAM" id="Phobius"/>
    </source>
</evidence>
<dbReference type="Proteomes" id="UP000001072">
    <property type="component" value="Unassembled WGS sequence"/>
</dbReference>
<dbReference type="Gene3D" id="1.20.1740.10">
    <property type="entry name" value="Amino acid/polyamine transporter I"/>
    <property type="match status" value="1"/>
</dbReference>
<feature type="transmembrane region" description="Helical" evidence="7">
    <location>
        <begin position="159"/>
        <end position="181"/>
    </location>
</feature>
<sequence>MPSHEHKACHAPSNADLGHPLSINELPNSVASHASIHTPGPPLPPQRPSPTIASFQRNHASLVQDPTGTKSSISRAASMISLPGVSSSVKIRAPVYHLSSQRSLGSIQNLDSDNPEDITRVAPSIRTFHTHNPLPTDAETQAQLAWLGYRQELFRDWNFWSSLSLSCLNIGTIPGSAIGMITAMSWGGPSVIFWGYLLGMAVMICLSAVIAEMSSAFPAAGAMLTWTFKLARANPQLRDWARFISWLIGTLLFFAHVVIQVALTSQFTSLIISTFIGAGVKWKVEGWQKFLINAGYLIGCGFSVSTSTARSPKLWITLGVFAICLYLILCLTLILTSNAKVEFPDMFNRFENDTDFDSDGFVFFMGWSLVSLAFGAEASAHLAEETKQPASNVPKALFYSTLISYVLGCILNVVLSATLPPLEDRSMLRTHLVDLIFAHCPRPAALLILCCLLILMFLEDVAQLFSASRFTWAMARDRGFPFAHVWRKVSTEHRIPRMATGLLVGCSILAAAVINIKANIFTESLITSASYLLLICYLVPVAIYLCCDKDVLQYDGRNVWNLRGLSRPCAWISLIFLTFALCLMACPTGLPISAATWSWSPLFLVAVTAWGTATWMIYGQDRYVGPVKSITLWTTGQEVEFPYKKTTTKLTTQAPKAGETTDIQIHTATVPERRQVSGDEEEEVRTVAEDPSDVYSTHITSNSSWLGTSVGGTEIGR</sequence>
<feature type="transmembrane region" description="Helical" evidence="7">
    <location>
        <begin position="356"/>
        <end position="375"/>
    </location>
</feature>
<feature type="transmembrane region" description="Helical" evidence="7">
    <location>
        <begin position="314"/>
        <end position="336"/>
    </location>
</feature>
<name>F4S8H0_MELLP</name>
<evidence type="ECO:0000256" key="2">
    <source>
        <dbReference type="ARBA" id="ARBA00022448"/>
    </source>
</evidence>
<protein>
    <recommendedName>
        <fullName evidence="10">Amino acid transporter</fullName>
    </recommendedName>
</protein>
<dbReference type="GeneID" id="18924868"/>
<dbReference type="OrthoDB" id="10054429at2759"/>
<dbReference type="KEGG" id="mlr:MELLADRAFT_113062"/>
<feature type="transmembrane region" description="Helical" evidence="7">
    <location>
        <begin position="596"/>
        <end position="618"/>
    </location>
</feature>
<feature type="transmembrane region" description="Helical" evidence="7">
    <location>
        <begin position="498"/>
        <end position="516"/>
    </location>
</feature>
<feature type="transmembrane region" description="Helical" evidence="7">
    <location>
        <begin position="243"/>
        <end position="263"/>
    </location>
</feature>
<dbReference type="PANTHER" id="PTHR45649">
    <property type="entry name" value="AMINO-ACID PERMEASE BAT1"/>
    <property type="match status" value="1"/>
</dbReference>
<dbReference type="RefSeq" id="XP_007417716.1">
    <property type="nucleotide sequence ID" value="XM_007417654.1"/>
</dbReference>
<keyword evidence="3 7" id="KW-0812">Transmembrane</keyword>
<dbReference type="EMBL" id="GL883165">
    <property type="protein sequence ID" value="EGF99020.1"/>
    <property type="molecule type" value="Genomic_DNA"/>
</dbReference>
<dbReference type="AlphaFoldDB" id="F4S8H0"/>
<evidence type="ECO:0000256" key="4">
    <source>
        <dbReference type="ARBA" id="ARBA00022989"/>
    </source>
</evidence>
<organism evidence="9">
    <name type="scientific">Melampsora larici-populina (strain 98AG31 / pathotype 3-4-7)</name>
    <name type="common">Poplar leaf rust fungus</name>
    <dbReference type="NCBI Taxonomy" id="747676"/>
    <lineage>
        <taxon>Eukaryota</taxon>
        <taxon>Fungi</taxon>
        <taxon>Dikarya</taxon>
        <taxon>Basidiomycota</taxon>
        <taxon>Pucciniomycotina</taxon>
        <taxon>Pucciniomycetes</taxon>
        <taxon>Pucciniales</taxon>
        <taxon>Melampsoraceae</taxon>
        <taxon>Melampsora</taxon>
    </lineage>
</organism>
<reference evidence="9" key="1">
    <citation type="journal article" date="2011" name="Proc. Natl. Acad. Sci. U.S.A.">
        <title>Obligate biotrophy features unraveled by the genomic analysis of rust fungi.</title>
        <authorList>
            <person name="Duplessis S."/>
            <person name="Cuomo C.A."/>
            <person name="Lin Y.-C."/>
            <person name="Aerts A."/>
            <person name="Tisserant E."/>
            <person name="Veneault-Fourrey C."/>
            <person name="Joly D.L."/>
            <person name="Hacquard S."/>
            <person name="Amselem J."/>
            <person name="Cantarel B.L."/>
            <person name="Chiu R."/>
            <person name="Coutinho P.M."/>
            <person name="Feau N."/>
            <person name="Field M."/>
            <person name="Frey P."/>
            <person name="Gelhaye E."/>
            <person name="Goldberg J."/>
            <person name="Grabherr M.G."/>
            <person name="Kodira C.D."/>
            <person name="Kohler A."/>
            <person name="Kuees U."/>
            <person name="Lindquist E.A."/>
            <person name="Lucas S.M."/>
            <person name="Mago R."/>
            <person name="Mauceli E."/>
            <person name="Morin E."/>
            <person name="Murat C."/>
            <person name="Pangilinan J.L."/>
            <person name="Park R."/>
            <person name="Pearson M."/>
            <person name="Quesneville H."/>
            <person name="Rouhier N."/>
            <person name="Sakthikumar S."/>
            <person name="Salamov A.A."/>
            <person name="Schmutz J."/>
            <person name="Selles B."/>
            <person name="Shapiro H."/>
            <person name="Tanguay P."/>
            <person name="Tuskan G.A."/>
            <person name="Henrissat B."/>
            <person name="Van de Peer Y."/>
            <person name="Rouze P."/>
            <person name="Ellis J.G."/>
            <person name="Dodds P.N."/>
            <person name="Schein J.E."/>
            <person name="Zhong S."/>
            <person name="Hamelin R.C."/>
            <person name="Grigoriev I.V."/>
            <person name="Szabo L.J."/>
            <person name="Martin F."/>
        </authorList>
    </citation>
    <scope>NUCLEOTIDE SEQUENCE [LARGE SCALE GENOMIC DNA]</scope>
    <source>
        <strain evidence="9">98AG31 / pathotype 3-4-7</strain>
    </source>
</reference>
<evidence type="ECO:0000313" key="9">
    <source>
        <dbReference type="Proteomes" id="UP000001072"/>
    </source>
</evidence>
<comment type="subcellular location">
    <subcellularLocation>
        <location evidence="1">Membrane</location>
        <topology evidence="1">Multi-pass membrane protein</topology>
    </subcellularLocation>
</comment>
<keyword evidence="9" id="KW-1185">Reference proteome</keyword>
<feature type="region of interest" description="Disordered" evidence="6">
    <location>
        <begin position="1"/>
        <end position="52"/>
    </location>
</feature>
<evidence type="ECO:0000256" key="5">
    <source>
        <dbReference type="ARBA" id="ARBA00023136"/>
    </source>
</evidence>
<dbReference type="InterPro" id="IPR002293">
    <property type="entry name" value="AA/rel_permease1"/>
</dbReference>
<proteinExistence type="predicted"/>